<dbReference type="WBParaSite" id="L893_g14085.t1">
    <property type="protein sequence ID" value="L893_g14085.t1"/>
    <property type="gene ID" value="L893_g14085"/>
</dbReference>
<dbReference type="Proteomes" id="UP000095287">
    <property type="component" value="Unplaced"/>
</dbReference>
<dbReference type="AlphaFoldDB" id="A0A1I7Y9Q8"/>
<organism evidence="1 2">
    <name type="scientific">Steinernema glaseri</name>
    <dbReference type="NCBI Taxonomy" id="37863"/>
    <lineage>
        <taxon>Eukaryota</taxon>
        <taxon>Metazoa</taxon>
        <taxon>Ecdysozoa</taxon>
        <taxon>Nematoda</taxon>
        <taxon>Chromadorea</taxon>
        <taxon>Rhabditida</taxon>
        <taxon>Tylenchina</taxon>
        <taxon>Panagrolaimomorpha</taxon>
        <taxon>Strongyloidoidea</taxon>
        <taxon>Steinernematidae</taxon>
        <taxon>Steinernema</taxon>
    </lineage>
</organism>
<name>A0A1I7Y9Q8_9BILA</name>
<sequence length="67" mass="7587">MNCGLRSRPLLHRLQPEALFQINSDLRLTRACSSQPHSETTCPLWRPLNLTVRSNGLPSNHNAGPRR</sequence>
<reference evidence="2" key="1">
    <citation type="submission" date="2016-11" db="UniProtKB">
        <authorList>
            <consortium name="WormBaseParasite"/>
        </authorList>
    </citation>
    <scope>IDENTIFICATION</scope>
</reference>
<proteinExistence type="predicted"/>
<protein>
    <submittedName>
        <fullName evidence="2">Uncharacterized protein</fullName>
    </submittedName>
</protein>
<keyword evidence="1" id="KW-1185">Reference proteome</keyword>
<accession>A0A1I7Y9Q8</accession>
<evidence type="ECO:0000313" key="2">
    <source>
        <dbReference type="WBParaSite" id="L893_g14085.t1"/>
    </source>
</evidence>
<evidence type="ECO:0000313" key="1">
    <source>
        <dbReference type="Proteomes" id="UP000095287"/>
    </source>
</evidence>